<evidence type="ECO:0000256" key="3">
    <source>
        <dbReference type="ARBA" id="ARBA00022734"/>
    </source>
</evidence>
<evidence type="ECO:0000313" key="8">
    <source>
        <dbReference type="EMBL" id="KAK7799784.1"/>
    </source>
</evidence>
<dbReference type="InterPro" id="IPR050828">
    <property type="entry name" value="C-type_lectin/matrix_domain"/>
</dbReference>
<reference evidence="8 9" key="1">
    <citation type="journal article" date="2023" name="bioRxiv">
        <title>Conserved and derived expression patterns and positive selection on dental genes reveal complex evolutionary context of ever-growing rodent molars.</title>
        <authorList>
            <person name="Calamari Z.T."/>
            <person name="Song A."/>
            <person name="Cohen E."/>
            <person name="Akter M."/>
            <person name="Roy R.D."/>
            <person name="Hallikas O."/>
            <person name="Christensen M.M."/>
            <person name="Li P."/>
            <person name="Marangoni P."/>
            <person name="Jernvall J."/>
            <person name="Klein O.D."/>
        </authorList>
    </citation>
    <scope>NUCLEOTIDE SEQUENCE [LARGE SCALE GENOMIC DNA]</scope>
    <source>
        <strain evidence="8">V071</strain>
    </source>
</reference>
<dbReference type="Gene3D" id="3.10.100.10">
    <property type="entry name" value="Mannose-Binding Protein A, subunit A"/>
    <property type="match status" value="1"/>
</dbReference>
<dbReference type="Pfam" id="PF00059">
    <property type="entry name" value="Lectin_C"/>
    <property type="match status" value="1"/>
</dbReference>
<keyword evidence="6" id="KW-0472">Membrane</keyword>
<dbReference type="InterPro" id="IPR033992">
    <property type="entry name" value="NKR-like_CTLD"/>
</dbReference>
<keyword evidence="3" id="KW-0430">Lectin</keyword>
<feature type="domain" description="C-type lectin" evidence="7">
    <location>
        <begin position="21"/>
        <end position="125"/>
    </location>
</feature>
<comment type="subcellular location">
    <subcellularLocation>
        <location evidence="1">Cell membrane</location>
        <topology evidence="1">Single-pass type II membrane protein</topology>
    </subcellularLocation>
</comment>
<evidence type="ECO:0000256" key="4">
    <source>
        <dbReference type="ARBA" id="ARBA00022968"/>
    </source>
</evidence>
<dbReference type="GO" id="GO:0046703">
    <property type="term" value="F:natural killer cell lectin-like receptor binding"/>
    <property type="evidence" value="ECO:0007669"/>
    <property type="project" value="TreeGrafter"/>
</dbReference>
<dbReference type="SUPFAM" id="SSF56436">
    <property type="entry name" value="C-type lectin-like"/>
    <property type="match status" value="1"/>
</dbReference>
<evidence type="ECO:0000256" key="2">
    <source>
        <dbReference type="ARBA" id="ARBA00022692"/>
    </source>
</evidence>
<keyword evidence="4" id="KW-0735">Signal-anchor</keyword>
<dbReference type="Proteomes" id="UP001488838">
    <property type="component" value="Unassembled WGS sequence"/>
</dbReference>
<evidence type="ECO:0000256" key="5">
    <source>
        <dbReference type="ARBA" id="ARBA00022989"/>
    </source>
</evidence>
<dbReference type="AlphaFoldDB" id="A0AAW0HD17"/>
<dbReference type="PROSITE" id="PS50041">
    <property type="entry name" value="C_TYPE_LECTIN_2"/>
    <property type="match status" value="1"/>
</dbReference>
<keyword evidence="5" id="KW-1133">Transmembrane helix</keyword>
<dbReference type="SMART" id="SM00034">
    <property type="entry name" value="CLECT"/>
    <property type="match status" value="1"/>
</dbReference>
<evidence type="ECO:0000256" key="6">
    <source>
        <dbReference type="ARBA" id="ARBA00023136"/>
    </source>
</evidence>
<accession>A0AAW0HD17</accession>
<evidence type="ECO:0000313" key="9">
    <source>
        <dbReference type="Proteomes" id="UP001488838"/>
    </source>
</evidence>
<keyword evidence="2" id="KW-0812">Transmembrane</keyword>
<gene>
    <name evidence="8" type="ORF">U0070_002908</name>
</gene>
<feature type="non-terminal residue" evidence="8">
    <location>
        <position position="1"/>
    </location>
</feature>
<organism evidence="8 9">
    <name type="scientific">Myodes glareolus</name>
    <name type="common">Bank vole</name>
    <name type="synonym">Clethrionomys glareolus</name>
    <dbReference type="NCBI Taxonomy" id="447135"/>
    <lineage>
        <taxon>Eukaryota</taxon>
        <taxon>Metazoa</taxon>
        <taxon>Chordata</taxon>
        <taxon>Craniata</taxon>
        <taxon>Vertebrata</taxon>
        <taxon>Euteleostomi</taxon>
        <taxon>Mammalia</taxon>
        <taxon>Eutheria</taxon>
        <taxon>Euarchontoglires</taxon>
        <taxon>Glires</taxon>
        <taxon>Rodentia</taxon>
        <taxon>Myomorpha</taxon>
        <taxon>Muroidea</taxon>
        <taxon>Cricetidae</taxon>
        <taxon>Arvicolinae</taxon>
        <taxon>Myodes</taxon>
    </lineage>
</organism>
<dbReference type="InterPro" id="IPR001304">
    <property type="entry name" value="C-type_lectin-like"/>
</dbReference>
<dbReference type="GO" id="GO:0009897">
    <property type="term" value="C:external side of plasma membrane"/>
    <property type="evidence" value="ECO:0007669"/>
    <property type="project" value="TreeGrafter"/>
</dbReference>
<dbReference type="PANTHER" id="PTHR45710">
    <property type="entry name" value="C-TYPE LECTIN DOMAIN-CONTAINING PROTEIN 180"/>
    <property type="match status" value="1"/>
</dbReference>
<protein>
    <recommendedName>
        <fullName evidence="7">C-type lectin domain-containing protein</fullName>
    </recommendedName>
</protein>
<name>A0AAW0HD17_MYOGA</name>
<dbReference type="InterPro" id="IPR016186">
    <property type="entry name" value="C-type_lectin-like/link_sf"/>
</dbReference>
<dbReference type="GO" id="GO:0030246">
    <property type="term" value="F:carbohydrate binding"/>
    <property type="evidence" value="ECO:0007669"/>
    <property type="project" value="UniProtKB-KW"/>
</dbReference>
<evidence type="ECO:0000259" key="7">
    <source>
        <dbReference type="PROSITE" id="PS50041"/>
    </source>
</evidence>
<dbReference type="InterPro" id="IPR016187">
    <property type="entry name" value="CTDL_fold"/>
</dbReference>
<evidence type="ECO:0000256" key="1">
    <source>
        <dbReference type="ARBA" id="ARBA00004401"/>
    </source>
</evidence>
<proteinExistence type="predicted"/>
<dbReference type="PANTHER" id="PTHR45710:SF35">
    <property type="entry name" value="C-TYPE LECTIN DOMAIN FAMILY 2 MEMBER D"/>
    <property type="match status" value="1"/>
</dbReference>
<dbReference type="EMBL" id="JBBHLL010000591">
    <property type="protein sequence ID" value="KAK7799784.1"/>
    <property type="molecule type" value="Genomic_DNA"/>
</dbReference>
<comment type="caution">
    <text evidence="8">The sequence shown here is derived from an EMBL/GenBank/DDBJ whole genome shotgun (WGS) entry which is preliminary data.</text>
</comment>
<keyword evidence="9" id="KW-1185">Reference proteome</keyword>
<dbReference type="CDD" id="cd03593">
    <property type="entry name" value="CLECT_NK_receptors_like"/>
    <property type="match status" value="1"/>
</dbReference>
<sequence length="131" mass="15405">RSGIEYHRPCYATCPKEWIGFGSKCFYFSEDMRNWTFSQTSCVALKAHLAKFESPEKLNFMKRYKGPSDHWIGLRRKSSHHPWRWTDNTEYNSSVLTRGEGECAYLSDRGISSARNYAPKKWICSKSNRYT</sequence>